<evidence type="ECO:0000259" key="6">
    <source>
        <dbReference type="PROSITE" id="PS50110"/>
    </source>
</evidence>
<feature type="domain" description="OmpR/PhoB-type" evidence="7">
    <location>
        <begin position="134"/>
        <end position="231"/>
    </location>
</feature>
<feature type="domain" description="Response regulatory" evidence="6">
    <location>
        <begin position="6"/>
        <end position="120"/>
    </location>
</feature>
<dbReference type="InterPro" id="IPR011006">
    <property type="entry name" value="CheY-like_superfamily"/>
</dbReference>
<organism evidence="8 9">
    <name type="scientific">Roseivirga ehrenbergii (strain DSM 102268 / JCM 13514 / KCTC 12282 / NCIMB 14502 / KMM 6017)</name>
    <dbReference type="NCBI Taxonomy" id="279360"/>
    <lineage>
        <taxon>Bacteria</taxon>
        <taxon>Pseudomonadati</taxon>
        <taxon>Bacteroidota</taxon>
        <taxon>Cytophagia</taxon>
        <taxon>Cytophagales</taxon>
        <taxon>Roseivirgaceae</taxon>
        <taxon>Roseivirga</taxon>
    </lineage>
</organism>
<reference evidence="8" key="1">
    <citation type="submission" date="2016-01" db="EMBL/GenBank/DDBJ databases">
        <title>Genome sequencing of Roseivirga ehrenbergii KMM 6017.</title>
        <authorList>
            <person name="Selvaratnam C."/>
            <person name="Thevarajoo S."/>
            <person name="Goh K.M."/>
            <person name="Ee R."/>
            <person name="Chan K.-G."/>
            <person name="Chong C.S."/>
        </authorList>
    </citation>
    <scope>NUCLEOTIDE SEQUENCE [LARGE SCALE GENOMIC DNA]</scope>
    <source>
        <strain evidence="8">KMM 6017</strain>
    </source>
</reference>
<keyword evidence="9" id="KW-1185">Reference proteome</keyword>
<dbReference type="Gene3D" id="3.40.50.2300">
    <property type="match status" value="1"/>
</dbReference>
<dbReference type="SMART" id="SM00448">
    <property type="entry name" value="REC"/>
    <property type="match status" value="1"/>
</dbReference>
<dbReference type="SMART" id="SM00862">
    <property type="entry name" value="Trans_reg_C"/>
    <property type="match status" value="1"/>
</dbReference>
<dbReference type="PANTHER" id="PTHR48111">
    <property type="entry name" value="REGULATOR OF RPOS"/>
    <property type="match status" value="1"/>
</dbReference>
<dbReference type="Pfam" id="PF00486">
    <property type="entry name" value="Trans_reg_C"/>
    <property type="match status" value="1"/>
</dbReference>
<dbReference type="CDD" id="cd17574">
    <property type="entry name" value="REC_OmpR"/>
    <property type="match status" value="1"/>
</dbReference>
<keyword evidence="1 4" id="KW-0597">Phosphoprotein</keyword>
<feature type="modified residue" description="4-aspartylphosphate" evidence="4">
    <location>
        <position position="55"/>
    </location>
</feature>
<keyword evidence="3 5" id="KW-0238">DNA-binding</keyword>
<dbReference type="RefSeq" id="WP_062592431.1">
    <property type="nucleotide sequence ID" value="NZ_LQZQ01000045.1"/>
</dbReference>
<evidence type="ECO:0000313" key="9">
    <source>
        <dbReference type="Proteomes" id="UP000075583"/>
    </source>
</evidence>
<dbReference type="Gene3D" id="1.10.10.10">
    <property type="entry name" value="Winged helix-like DNA-binding domain superfamily/Winged helix DNA-binding domain"/>
    <property type="match status" value="1"/>
</dbReference>
<evidence type="ECO:0000256" key="5">
    <source>
        <dbReference type="PROSITE-ProRule" id="PRU01091"/>
    </source>
</evidence>
<dbReference type="InterPro" id="IPR001789">
    <property type="entry name" value="Sig_transdc_resp-reg_receiver"/>
</dbReference>
<dbReference type="AlphaFoldDB" id="A0A150X8D3"/>
<feature type="DNA-binding region" description="OmpR/PhoB-type" evidence="5">
    <location>
        <begin position="134"/>
        <end position="231"/>
    </location>
</feature>
<dbReference type="PROSITE" id="PS50110">
    <property type="entry name" value="RESPONSE_REGULATORY"/>
    <property type="match status" value="1"/>
</dbReference>
<dbReference type="Pfam" id="PF00072">
    <property type="entry name" value="Response_reg"/>
    <property type="match status" value="1"/>
</dbReference>
<sequence>MQTSIKVLLVEDEPSLALVVKDSLEQHDYNVELAMNGDEALKAFHSFEPHIVILDIMIPKLNGFNVSKTIRNLDRKTPIIFLSAKIQAKDVVKGFESGGNDYLRKPFSMEELLIRMKVLLSGSGLLDQVEEAQRTFFDFGGFEFDYNRLELNFENKVQKLTSKEADLLQLFCEHQNQLLTKKAILHAIWGDDSFFNSRTMDVFISRLRKYLSLNPDITIINVRGVGYKLLIG</sequence>
<dbReference type="GO" id="GO:0000976">
    <property type="term" value="F:transcription cis-regulatory region binding"/>
    <property type="evidence" value="ECO:0007669"/>
    <property type="project" value="TreeGrafter"/>
</dbReference>
<dbReference type="InterPro" id="IPR036388">
    <property type="entry name" value="WH-like_DNA-bd_sf"/>
</dbReference>
<comment type="caution">
    <text evidence="8">The sequence shown here is derived from an EMBL/GenBank/DDBJ whole genome shotgun (WGS) entry which is preliminary data.</text>
</comment>
<dbReference type="GO" id="GO:0006355">
    <property type="term" value="P:regulation of DNA-templated transcription"/>
    <property type="evidence" value="ECO:0007669"/>
    <property type="project" value="InterPro"/>
</dbReference>
<dbReference type="STRING" id="279360.MB14_07020"/>
<dbReference type="PANTHER" id="PTHR48111:SF40">
    <property type="entry name" value="PHOSPHATE REGULON TRANSCRIPTIONAL REGULATORY PROTEIN PHOB"/>
    <property type="match status" value="1"/>
</dbReference>
<dbReference type="GO" id="GO:0000156">
    <property type="term" value="F:phosphorelay response regulator activity"/>
    <property type="evidence" value="ECO:0007669"/>
    <property type="project" value="TreeGrafter"/>
</dbReference>
<dbReference type="InterPro" id="IPR001867">
    <property type="entry name" value="OmpR/PhoB-type_DNA-bd"/>
</dbReference>
<proteinExistence type="predicted"/>
<name>A0A150X8D3_ROSEK</name>
<dbReference type="PROSITE" id="PS51755">
    <property type="entry name" value="OMPR_PHOB"/>
    <property type="match status" value="1"/>
</dbReference>
<protein>
    <submittedName>
        <fullName evidence="8">Two-component system response regulator</fullName>
    </submittedName>
</protein>
<dbReference type="Proteomes" id="UP000075583">
    <property type="component" value="Unassembled WGS sequence"/>
</dbReference>
<evidence type="ECO:0000313" key="8">
    <source>
        <dbReference type="EMBL" id="KYG74946.1"/>
    </source>
</evidence>
<dbReference type="SUPFAM" id="SSF52172">
    <property type="entry name" value="CheY-like"/>
    <property type="match status" value="1"/>
</dbReference>
<dbReference type="GO" id="GO:0032993">
    <property type="term" value="C:protein-DNA complex"/>
    <property type="evidence" value="ECO:0007669"/>
    <property type="project" value="TreeGrafter"/>
</dbReference>
<evidence type="ECO:0000256" key="4">
    <source>
        <dbReference type="PROSITE-ProRule" id="PRU00169"/>
    </source>
</evidence>
<gene>
    <name evidence="8" type="ORF">MB14_07020</name>
</gene>
<dbReference type="CDD" id="cd00383">
    <property type="entry name" value="trans_reg_C"/>
    <property type="match status" value="1"/>
</dbReference>
<keyword evidence="2" id="KW-0902">Two-component regulatory system</keyword>
<evidence type="ECO:0000256" key="2">
    <source>
        <dbReference type="ARBA" id="ARBA00023012"/>
    </source>
</evidence>
<accession>A0A150X8D3</accession>
<evidence type="ECO:0000259" key="7">
    <source>
        <dbReference type="PROSITE" id="PS51755"/>
    </source>
</evidence>
<evidence type="ECO:0000256" key="3">
    <source>
        <dbReference type="ARBA" id="ARBA00023125"/>
    </source>
</evidence>
<dbReference type="InterPro" id="IPR039420">
    <property type="entry name" value="WalR-like"/>
</dbReference>
<dbReference type="GO" id="GO:0005829">
    <property type="term" value="C:cytosol"/>
    <property type="evidence" value="ECO:0007669"/>
    <property type="project" value="TreeGrafter"/>
</dbReference>
<evidence type="ECO:0000256" key="1">
    <source>
        <dbReference type="ARBA" id="ARBA00022553"/>
    </source>
</evidence>
<dbReference type="OrthoDB" id="5343479at2"/>
<dbReference type="EMBL" id="LQZQ01000045">
    <property type="protein sequence ID" value="KYG74946.1"/>
    <property type="molecule type" value="Genomic_DNA"/>
</dbReference>